<dbReference type="PANTHER" id="PTHR43792:SF1">
    <property type="entry name" value="N-ACETYLTRANSFERASE DOMAIN-CONTAINING PROTEIN"/>
    <property type="match status" value="1"/>
</dbReference>
<proteinExistence type="predicted"/>
<dbReference type="Proteomes" id="UP000653275">
    <property type="component" value="Unassembled WGS sequence"/>
</dbReference>
<feature type="domain" description="N-acetyltransferase" evidence="1">
    <location>
        <begin position="9"/>
        <end position="172"/>
    </location>
</feature>
<protein>
    <submittedName>
        <fullName evidence="2">GNAT family N-acetyltransferase</fullName>
    </submittedName>
</protein>
<dbReference type="InterPro" id="IPR016181">
    <property type="entry name" value="Acyl_CoA_acyltransferase"/>
</dbReference>
<dbReference type="InterPro" id="IPR000182">
    <property type="entry name" value="GNAT_dom"/>
</dbReference>
<dbReference type="Pfam" id="PF13302">
    <property type="entry name" value="Acetyltransf_3"/>
    <property type="match status" value="1"/>
</dbReference>
<comment type="caution">
    <text evidence="2">The sequence shown here is derived from an EMBL/GenBank/DDBJ whole genome shotgun (WGS) entry which is preliminary data.</text>
</comment>
<organism evidence="2 3">
    <name type="scientific">Lelliottia amnigena</name>
    <name type="common">Enterobacter amnigenus</name>
    <dbReference type="NCBI Taxonomy" id="61646"/>
    <lineage>
        <taxon>Bacteria</taxon>
        <taxon>Pseudomonadati</taxon>
        <taxon>Pseudomonadota</taxon>
        <taxon>Gammaproteobacteria</taxon>
        <taxon>Enterobacterales</taxon>
        <taxon>Enterobacteriaceae</taxon>
        <taxon>Lelliottia</taxon>
    </lineage>
</organism>
<dbReference type="EMBL" id="JAENMS010000007">
    <property type="protein sequence ID" value="MBL5935567.1"/>
    <property type="molecule type" value="Genomic_DNA"/>
</dbReference>
<dbReference type="RefSeq" id="WP_202666021.1">
    <property type="nucleotide sequence ID" value="NZ_JAENMR010000007.1"/>
</dbReference>
<name>A0AAP2F2V5_LELAM</name>
<gene>
    <name evidence="2" type="ORF">I7V27_14090</name>
</gene>
<dbReference type="SUPFAM" id="SSF55729">
    <property type="entry name" value="Acyl-CoA N-acyltransferases (Nat)"/>
    <property type="match status" value="1"/>
</dbReference>
<evidence type="ECO:0000313" key="2">
    <source>
        <dbReference type="EMBL" id="MBL5935567.1"/>
    </source>
</evidence>
<evidence type="ECO:0000259" key="1">
    <source>
        <dbReference type="PROSITE" id="PS51186"/>
    </source>
</evidence>
<dbReference type="Gene3D" id="3.40.630.30">
    <property type="match status" value="1"/>
</dbReference>
<dbReference type="CDD" id="cd04301">
    <property type="entry name" value="NAT_SF"/>
    <property type="match status" value="1"/>
</dbReference>
<evidence type="ECO:0000313" key="3">
    <source>
        <dbReference type="Proteomes" id="UP000653275"/>
    </source>
</evidence>
<reference evidence="2" key="1">
    <citation type="submission" date="2020-12" db="EMBL/GenBank/DDBJ databases">
        <title>Draft genome sequence of Enterobacter spp., Lelliottia spp. and Serratia spp. isolated from drinking water reservoirs and lakes.</title>
        <authorList>
            <person name="Reitter C."/>
            <person name="Neuhaus K."/>
            <person name="Huegler M."/>
        </authorList>
    </citation>
    <scope>NUCLEOTIDE SEQUENCE</scope>
    <source>
        <strain evidence="2">TZW15</strain>
    </source>
</reference>
<dbReference type="GO" id="GO:0016747">
    <property type="term" value="F:acyltransferase activity, transferring groups other than amino-acyl groups"/>
    <property type="evidence" value="ECO:0007669"/>
    <property type="project" value="InterPro"/>
</dbReference>
<dbReference type="InterPro" id="IPR051531">
    <property type="entry name" value="N-acetyltransferase"/>
</dbReference>
<accession>A0AAP2F2V5</accession>
<dbReference type="PANTHER" id="PTHR43792">
    <property type="entry name" value="GNAT FAMILY, PUTATIVE (AFU_ORTHOLOGUE AFUA_3G00765)-RELATED-RELATED"/>
    <property type="match status" value="1"/>
</dbReference>
<sequence length="179" mass="20164">MPVITTPRLICSPVEEQDWPFYLSLQQDPEVMKFVANQRPIATIRAAFEPRLQHWTPGSDHWLCLIVRDAASQIPLGATGYIHRENDCAEVGFLFAPDAQGKGYGYESLRALCDFAFEQGGIRRLTATVTAGNIASRRLLEKAGFVLEGELRENFWLSGGWHNDWVFGLLKHEHVAPAR</sequence>
<dbReference type="PROSITE" id="PS51186">
    <property type="entry name" value="GNAT"/>
    <property type="match status" value="1"/>
</dbReference>
<dbReference type="AlphaFoldDB" id="A0AAP2F2V5"/>